<dbReference type="Proteomes" id="UP000185728">
    <property type="component" value="Unassembled WGS sequence"/>
</dbReference>
<evidence type="ECO:0000256" key="1">
    <source>
        <dbReference type="SAM" id="Phobius"/>
    </source>
</evidence>
<sequence length="297" mass="34060">MISVQPEKSIRYLTRTVFFFLWSFVGLAQTPDVIRAEYMLMPRNDSDAELSRMKLLVNVPIKVRDSNNVILGAEYNRLAYNLERELPFSSAGLKQFHVLDFNMAYVWKFNPNWRFIGVVTPRLASTLTNPLENGDFSVNATVGFFKEKKNIDKPMILVLGVAYNSTVALRIPLPIFYYERRFSKSWSFVVGIPKTGMKFHLKERHQFQTEFIFDGYYVNLQNNIVLPNTVSASSVSSSAALVTVGYQFRLAANTFIYAYAGHTVFQDGVLRDADRNDIFTLNDNPSLYFRTGFRIGL</sequence>
<dbReference type="RefSeq" id="WP_083690497.1">
    <property type="nucleotide sequence ID" value="NZ_FTOB01000004.1"/>
</dbReference>
<name>A0ABY1L0L8_9FLAO</name>
<keyword evidence="1" id="KW-1133">Transmembrane helix</keyword>
<evidence type="ECO:0000259" key="2">
    <source>
        <dbReference type="Pfam" id="PF19783"/>
    </source>
</evidence>
<evidence type="ECO:0000313" key="4">
    <source>
        <dbReference type="Proteomes" id="UP000185728"/>
    </source>
</evidence>
<feature type="domain" description="DUF6268" evidence="2">
    <location>
        <begin position="45"/>
        <end position="295"/>
    </location>
</feature>
<dbReference type="Pfam" id="PF19783">
    <property type="entry name" value="DUF6268"/>
    <property type="match status" value="1"/>
</dbReference>
<organism evidence="3 4">
    <name type="scientific">Zobellia uliginosa</name>
    <dbReference type="NCBI Taxonomy" id="143224"/>
    <lineage>
        <taxon>Bacteria</taxon>
        <taxon>Pseudomonadati</taxon>
        <taxon>Bacteroidota</taxon>
        <taxon>Flavobacteriia</taxon>
        <taxon>Flavobacteriales</taxon>
        <taxon>Flavobacteriaceae</taxon>
        <taxon>Zobellia</taxon>
    </lineage>
</organism>
<keyword evidence="1" id="KW-0812">Transmembrane</keyword>
<proteinExistence type="predicted"/>
<protein>
    <recommendedName>
        <fullName evidence="2">DUF6268 domain-containing protein</fullName>
    </recommendedName>
</protein>
<keyword evidence="1" id="KW-0472">Membrane</keyword>
<gene>
    <name evidence="3" type="ORF">SAMN05421766_104602</name>
</gene>
<comment type="caution">
    <text evidence="3">The sequence shown here is derived from an EMBL/GenBank/DDBJ whole genome shotgun (WGS) entry which is preliminary data.</text>
</comment>
<reference evidence="3 4" key="1">
    <citation type="submission" date="2017-01" db="EMBL/GenBank/DDBJ databases">
        <authorList>
            <person name="Varghese N."/>
            <person name="Submissions S."/>
        </authorList>
    </citation>
    <scope>NUCLEOTIDE SEQUENCE [LARGE SCALE GENOMIC DNA]</scope>
    <source>
        <strain evidence="3 4">DSM 2061</strain>
    </source>
</reference>
<evidence type="ECO:0000313" key="3">
    <source>
        <dbReference type="EMBL" id="SIS88245.1"/>
    </source>
</evidence>
<dbReference type="EMBL" id="FTOB01000004">
    <property type="protein sequence ID" value="SIS88245.1"/>
    <property type="molecule type" value="Genomic_DNA"/>
</dbReference>
<feature type="transmembrane region" description="Helical" evidence="1">
    <location>
        <begin position="12"/>
        <end position="30"/>
    </location>
</feature>
<accession>A0ABY1L0L8</accession>
<keyword evidence="4" id="KW-1185">Reference proteome</keyword>
<dbReference type="InterPro" id="IPR046235">
    <property type="entry name" value="DUF6268"/>
</dbReference>